<evidence type="ECO:0000259" key="12">
    <source>
        <dbReference type="SMART" id="SM00986"/>
    </source>
</evidence>
<protein>
    <recommendedName>
        <fullName evidence="4">Type-4 uracil-DNA glycosylase</fullName>
        <ecNumber evidence="3">3.2.2.27</ecNumber>
    </recommendedName>
</protein>
<dbReference type="CDD" id="cd10030">
    <property type="entry name" value="UDG-F4_TTUDGA_SPO1dp_like"/>
    <property type="match status" value="1"/>
</dbReference>
<reference evidence="13 14" key="1">
    <citation type="submission" date="2022-07" db="EMBL/GenBank/DDBJ databases">
        <title>Methylomonas rivi sp. nov., Methylomonas rosea sp. nov., Methylomonas aureus sp. nov. and Methylomonas subterranea sp. nov., four novel methanotrophs isolated from a freshwater creek and the deep terrestrial subsurface.</title>
        <authorList>
            <person name="Abin C."/>
            <person name="Sankaranarayanan K."/>
            <person name="Garner C."/>
            <person name="Sindelar R."/>
            <person name="Kotary K."/>
            <person name="Garner R."/>
            <person name="Barclay S."/>
            <person name="Lawson P."/>
            <person name="Krumholz L."/>
        </authorList>
    </citation>
    <scope>NUCLEOTIDE SEQUENCE [LARGE SCALE GENOMIC DNA]</scope>
    <source>
        <strain evidence="13 14">WSC-7</strain>
    </source>
</reference>
<dbReference type="Gene3D" id="3.40.470.10">
    <property type="entry name" value="Uracil-DNA glycosylase-like domain"/>
    <property type="match status" value="1"/>
</dbReference>
<proteinExistence type="inferred from homology"/>
<evidence type="ECO:0000256" key="5">
    <source>
        <dbReference type="ARBA" id="ARBA00022485"/>
    </source>
</evidence>
<dbReference type="InterPro" id="IPR005122">
    <property type="entry name" value="Uracil-DNA_glycosylase-like"/>
</dbReference>
<evidence type="ECO:0000256" key="11">
    <source>
        <dbReference type="ARBA" id="ARBA00023204"/>
    </source>
</evidence>
<evidence type="ECO:0000256" key="1">
    <source>
        <dbReference type="ARBA" id="ARBA00001400"/>
    </source>
</evidence>
<comment type="catalytic activity">
    <reaction evidence="1">
        <text>Hydrolyzes single-stranded DNA or mismatched double-stranded DNA and polynucleotides, releasing free uracil.</text>
        <dbReference type="EC" id="3.2.2.27"/>
    </reaction>
</comment>
<evidence type="ECO:0000256" key="3">
    <source>
        <dbReference type="ARBA" id="ARBA00012030"/>
    </source>
</evidence>
<evidence type="ECO:0000313" key="14">
    <source>
        <dbReference type="Proteomes" id="UP001524570"/>
    </source>
</evidence>
<keyword evidence="10" id="KW-0411">Iron-sulfur</keyword>
<dbReference type="Pfam" id="PF03167">
    <property type="entry name" value="UDG"/>
    <property type="match status" value="1"/>
</dbReference>
<comment type="caution">
    <text evidence="13">The sequence shown here is derived from an EMBL/GenBank/DDBJ whole genome shotgun (WGS) entry which is preliminary data.</text>
</comment>
<sequence>MDNATRLRYLEAMGIDVWVPRHRPIVVPPAANHAENIVENVGWVEPSETQQDKPSKQGLSILIETTNAGLPQHSGSLQSSHASDQIWKDLQHEVSLCQACSLCKTRTQTVFGVGNKQASWMLIGEAPGQNEDLQGEPFVGKAGQLLTEMLRAIGLKREEVYIANMLKCRPPNNRDPQAEEVAACNHFLQQQIELIQPKIILAVGRIAAQNLLATQQPLAKLRGVRHQLQDIPLIVIHHPAYLLRSLLEKAKAWSDLQFALSVYQKLEK</sequence>
<dbReference type="Proteomes" id="UP001524570">
    <property type="component" value="Unassembled WGS sequence"/>
</dbReference>
<dbReference type="InterPro" id="IPR036895">
    <property type="entry name" value="Uracil-DNA_glycosylase-like_sf"/>
</dbReference>
<dbReference type="EC" id="3.2.2.27" evidence="3"/>
<dbReference type="SMART" id="SM00987">
    <property type="entry name" value="UreE_C"/>
    <property type="match status" value="1"/>
</dbReference>
<dbReference type="RefSeq" id="WP_256608579.1">
    <property type="nucleotide sequence ID" value="NZ_JANIBL010000090.1"/>
</dbReference>
<evidence type="ECO:0000313" key="13">
    <source>
        <dbReference type="EMBL" id="MCQ8119747.1"/>
    </source>
</evidence>
<feature type="domain" description="Uracil-DNA glycosylase-like" evidence="12">
    <location>
        <begin position="111"/>
        <end position="257"/>
    </location>
</feature>
<keyword evidence="8" id="KW-0378">Hydrolase</keyword>
<dbReference type="EMBL" id="JANIBL010000090">
    <property type="protein sequence ID" value="MCQ8119747.1"/>
    <property type="molecule type" value="Genomic_DNA"/>
</dbReference>
<keyword evidence="6" id="KW-0479">Metal-binding</keyword>
<keyword evidence="9" id="KW-0408">Iron</keyword>
<evidence type="ECO:0000256" key="10">
    <source>
        <dbReference type="ARBA" id="ARBA00023014"/>
    </source>
</evidence>
<evidence type="ECO:0000256" key="9">
    <source>
        <dbReference type="ARBA" id="ARBA00023004"/>
    </source>
</evidence>
<evidence type="ECO:0000256" key="8">
    <source>
        <dbReference type="ARBA" id="ARBA00022801"/>
    </source>
</evidence>
<comment type="similarity">
    <text evidence="2">Belongs to the uracil-DNA glycosylase (UDG) superfamily. Type 4 (UDGa) family.</text>
</comment>
<keyword evidence="11" id="KW-0234">DNA repair</keyword>
<keyword evidence="7" id="KW-0227">DNA damage</keyword>
<name>A0ABT1TZ85_9GAMM</name>
<dbReference type="PANTHER" id="PTHR33693:SF1">
    <property type="entry name" value="TYPE-4 URACIL-DNA GLYCOSYLASE"/>
    <property type="match status" value="1"/>
</dbReference>
<dbReference type="InterPro" id="IPR005273">
    <property type="entry name" value="Ura-DNA_glyco_family4"/>
</dbReference>
<dbReference type="SMART" id="SM00986">
    <property type="entry name" value="UDG"/>
    <property type="match status" value="1"/>
</dbReference>
<evidence type="ECO:0000256" key="7">
    <source>
        <dbReference type="ARBA" id="ARBA00022763"/>
    </source>
</evidence>
<dbReference type="PANTHER" id="PTHR33693">
    <property type="entry name" value="TYPE-5 URACIL-DNA GLYCOSYLASE"/>
    <property type="match status" value="1"/>
</dbReference>
<evidence type="ECO:0000256" key="4">
    <source>
        <dbReference type="ARBA" id="ARBA00019403"/>
    </source>
</evidence>
<keyword evidence="5" id="KW-0004">4Fe-4S</keyword>
<dbReference type="NCBIfam" id="TIGR00758">
    <property type="entry name" value="UDG_fam4"/>
    <property type="match status" value="1"/>
</dbReference>
<evidence type="ECO:0000256" key="6">
    <source>
        <dbReference type="ARBA" id="ARBA00022723"/>
    </source>
</evidence>
<accession>A0ABT1TZ85</accession>
<dbReference type="InterPro" id="IPR051536">
    <property type="entry name" value="UDG_Type-4/5"/>
</dbReference>
<keyword evidence="14" id="KW-1185">Reference proteome</keyword>
<dbReference type="SUPFAM" id="SSF52141">
    <property type="entry name" value="Uracil-DNA glycosylase-like"/>
    <property type="match status" value="1"/>
</dbReference>
<evidence type="ECO:0000256" key="2">
    <source>
        <dbReference type="ARBA" id="ARBA00006521"/>
    </source>
</evidence>
<gene>
    <name evidence="13" type="ORF">NP589_20175</name>
</gene>
<organism evidence="13 14">
    <name type="scientific">Methylomonas rosea</name>
    <dbReference type="NCBI Taxonomy" id="2952227"/>
    <lineage>
        <taxon>Bacteria</taxon>
        <taxon>Pseudomonadati</taxon>
        <taxon>Pseudomonadota</taxon>
        <taxon>Gammaproteobacteria</taxon>
        <taxon>Methylococcales</taxon>
        <taxon>Methylococcaceae</taxon>
        <taxon>Methylomonas</taxon>
    </lineage>
</organism>